<keyword evidence="3" id="KW-1185">Reference proteome</keyword>
<evidence type="ECO:0000313" key="3">
    <source>
        <dbReference type="Proteomes" id="UP000032102"/>
    </source>
</evidence>
<sequence>MYWWSVQQLFILLLFSPLLVRHVFDGYGIRFLLFVCLTFSIALFAEHEVKKNKKAKSFFMSAVLCNILILLGFAFVA</sequence>
<keyword evidence="1" id="KW-0472">Membrane</keyword>
<dbReference type="Proteomes" id="UP000032102">
    <property type="component" value="Unassembled WGS sequence"/>
</dbReference>
<keyword evidence="1" id="KW-0812">Transmembrane</keyword>
<protein>
    <submittedName>
        <fullName evidence="2">Uncharacterized protein</fullName>
    </submittedName>
</protein>
<evidence type="ECO:0000313" key="2">
    <source>
        <dbReference type="EMBL" id="KIQ93453.1"/>
    </source>
</evidence>
<comment type="caution">
    <text evidence="2">The sequence shown here is derived from an EMBL/GenBank/DDBJ whole genome shotgun (WGS) entry which is preliminary data.</text>
</comment>
<accession>A0A0D0Q6A8</accession>
<feature type="transmembrane region" description="Helical" evidence="1">
    <location>
        <begin position="27"/>
        <end position="45"/>
    </location>
</feature>
<organism evidence="2 3">
    <name type="scientific">Anoxybacillus thermarum</name>
    <dbReference type="NCBI Taxonomy" id="404937"/>
    <lineage>
        <taxon>Bacteria</taxon>
        <taxon>Bacillati</taxon>
        <taxon>Bacillota</taxon>
        <taxon>Bacilli</taxon>
        <taxon>Bacillales</taxon>
        <taxon>Anoxybacillaceae</taxon>
        <taxon>Anoxybacillus</taxon>
    </lineage>
</organism>
<gene>
    <name evidence="2" type="ORF">LH47_02454</name>
</gene>
<proteinExistence type="predicted"/>
<dbReference type="RefSeq" id="WP_043967920.1">
    <property type="nucleotide sequence ID" value="NZ_JXTH01000063.1"/>
</dbReference>
<dbReference type="PATRIC" id="fig|404937.3.peg.2654"/>
<evidence type="ECO:0000256" key="1">
    <source>
        <dbReference type="SAM" id="Phobius"/>
    </source>
</evidence>
<feature type="transmembrane region" description="Helical" evidence="1">
    <location>
        <begin position="57"/>
        <end position="76"/>
    </location>
</feature>
<name>A0A0D0Q6A8_9BACL</name>
<dbReference type="EMBL" id="JXTH01000063">
    <property type="protein sequence ID" value="KIQ93453.1"/>
    <property type="molecule type" value="Genomic_DNA"/>
</dbReference>
<dbReference type="AlphaFoldDB" id="A0A0D0Q6A8"/>
<keyword evidence="1" id="KW-1133">Transmembrane helix</keyword>
<reference evidence="2 3" key="1">
    <citation type="submission" date="2015-01" db="EMBL/GenBank/DDBJ databases">
        <title>Draft genome of Anoxybacillus thermarum strain AF/04.</title>
        <authorList>
            <person name="Poli A."/>
            <person name="Nicolaus B."/>
            <person name="Chan K.-G."/>
            <person name="Kahar U.M."/>
            <person name="Yaakob A.S."/>
            <person name="Chan C.S."/>
            <person name="Goh K.M."/>
        </authorList>
    </citation>
    <scope>NUCLEOTIDE SEQUENCE [LARGE SCALE GENOMIC DNA]</scope>
    <source>
        <strain evidence="2 3">AF/04</strain>
    </source>
</reference>